<dbReference type="EMBL" id="QXGF01000776">
    <property type="protein sequence ID" value="KAE8935744.1"/>
    <property type="molecule type" value="Genomic_DNA"/>
</dbReference>
<evidence type="ECO:0000313" key="16">
    <source>
        <dbReference type="Proteomes" id="UP000441208"/>
    </source>
</evidence>
<dbReference type="GO" id="GO:0016052">
    <property type="term" value="P:carbohydrate catabolic process"/>
    <property type="evidence" value="ECO:0007669"/>
    <property type="project" value="InterPro"/>
</dbReference>
<dbReference type="CDD" id="cd09620">
    <property type="entry name" value="CBM9_like_3"/>
    <property type="match status" value="1"/>
</dbReference>
<protein>
    <recommendedName>
        <fullName evidence="2">Carbohydrate-binding domain-containing protein</fullName>
    </recommendedName>
</protein>
<dbReference type="SUPFAM" id="SSF49344">
    <property type="entry name" value="CBD9-like"/>
    <property type="match status" value="1"/>
</dbReference>
<dbReference type="Proteomes" id="UP000441208">
    <property type="component" value="Unassembled WGS sequence"/>
</dbReference>
<evidence type="ECO:0000313" key="6">
    <source>
        <dbReference type="EMBL" id="KAE9140958.1"/>
    </source>
</evidence>
<dbReference type="EMBL" id="QXGB01000248">
    <property type="protein sequence ID" value="KAE9222727.1"/>
    <property type="molecule type" value="Genomic_DNA"/>
</dbReference>
<dbReference type="EMBL" id="QXGA01000797">
    <property type="protein sequence ID" value="KAE9140958.1"/>
    <property type="molecule type" value="Genomic_DNA"/>
</dbReference>
<gene>
    <name evidence="10" type="ORF">PF001_g13608</name>
    <name evidence="9" type="ORF">PF002_g7572</name>
    <name evidence="7" type="ORF">PF004_g25033</name>
    <name evidence="8" type="ORF">PF005_g6577</name>
    <name evidence="6" type="ORF">PF006_g13407</name>
    <name evidence="5" type="ORF">PF007_g14460</name>
    <name evidence="3" type="ORF">PF009_g14319</name>
    <name evidence="4" type="ORF">PF011_g13278</name>
</gene>
<keyword evidence="12" id="KW-1185">Reference proteome</keyword>
<dbReference type="Gene3D" id="2.60.40.1190">
    <property type="match status" value="1"/>
</dbReference>
<dbReference type="GO" id="GO:0030246">
    <property type="term" value="F:carbohydrate binding"/>
    <property type="evidence" value="ECO:0007669"/>
    <property type="project" value="InterPro"/>
</dbReference>
<dbReference type="OrthoDB" id="59288at2759"/>
<sequence length="511" mass="58100">MGEDWAYMDSLRPPVYICLRRKVADGAGYEPMSLDGRVDKKDWAHVPWSDAFVDIEGPERKPVDHPLTKFKMMYDDNTLYVGAELLEPKIWGTITEKNSTMYHENDFEVFFNPDGSRHHYYELEVNCLNTIWELLLHRPYKDGYSIENPFNLVSLRSAVFVDGRTNSPETECVRWCVEMSWSLAELQQFDKLRFRGEAGESLTGRATPRLPSASGHTSRPAVTTTNTVAGDVWRVNFSRVQYELETVVNVDTQQLQYQKVPDKREDNIVWAPTGVIDIHRPERWGYVFFSSENELPGGELELSSAMNGFLEERMAIERILDAVYYRQRAFHAFHGGFASTMKMLYTGLSPQASPTSSGPNAELKVWTEAFPLCELLRRYELNIPVISAKSDLVPNDSPAEVDKVVGKSAEVTASDSSHRKTTRHYAPALDQHDEDFDADFNVLTSEEGVEEEEVDPPPVKETAGIPLPLSPRQQEIQSLETRGLFSNFTVAVRSSTQEWHMAQDGRLWQAA</sequence>
<evidence type="ECO:0000313" key="12">
    <source>
        <dbReference type="Proteomes" id="UP000433483"/>
    </source>
</evidence>
<feature type="region of interest" description="Disordered" evidence="1">
    <location>
        <begin position="446"/>
        <end position="466"/>
    </location>
</feature>
<dbReference type="EMBL" id="QXFZ01000840">
    <property type="protein sequence ID" value="KAE9103274.1"/>
    <property type="molecule type" value="Genomic_DNA"/>
</dbReference>
<evidence type="ECO:0000313" key="5">
    <source>
        <dbReference type="EMBL" id="KAE9103274.1"/>
    </source>
</evidence>
<evidence type="ECO:0000313" key="10">
    <source>
        <dbReference type="EMBL" id="KAE9303301.1"/>
    </source>
</evidence>
<evidence type="ECO:0000313" key="9">
    <source>
        <dbReference type="EMBL" id="KAE9244807.1"/>
    </source>
</evidence>
<dbReference type="GO" id="GO:0004553">
    <property type="term" value="F:hydrolase activity, hydrolyzing O-glycosyl compounds"/>
    <property type="evidence" value="ECO:0007669"/>
    <property type="project" value="InterPro"/>
</dbReference>
<evidence type="ECO:0000259" key="2">
    <source>
        <dbReference type="Pfam" id="PF06452"/>
    </source>
</evidence>
<reference evidence="17 18" key="1">
    <citation type="submission" date="2018-09" db="EMBL/GenBank/DDBJ databases">
        <title>Genomic investigation of the strawberry pathogen Phytophthora fragariae indicates pathogenicity is determined by transcriptional variation in three key races.</title>
        <authorList>
            <person name="Adams T.M."/>
            <person name="Armitage A.D."/>
            <person name="Sobczyk M.K."/>
            <person name="Bates H.J."/>
            <person name="Dunwell J.M."/>
            <person name="Nellist C.F."/>
            <person name="Harrison R.J."/>
        </authorList>
    </citation>
    <scope>NUCLEOTIDE SEQUENCE [LARGE SCALE GENOMIC DNA]</scope>
    <source>
        <strain evidence="10 13">A4</strain>
        <strain evidence="9 14">BC-1</strain>
        <strain evidence="7 18">BC-23</strain>
        <strain evidence="8 12">NOV-27</strain>
        <strain evidence="6 15">NOV-5</strain>
        <strain evidence="5 16">NOV-71</strain>
        <strain evidence="3 11">NOV-9</strain>
        <strain evidence="4 17">SCRP245</strain>
    </source>
</reference>
<evidence type="ECO:0000313" key="17">
    <source>
        <dbReference type="Proteomes" id="UP000460718"/>
    </source>
</evidence>
<evidence type="ECO:0000313" key="3">
    <source>
        <dbReference type="EMBL" id="KAE8935744.1"/>
    </source>
</evidence>
<dbReference type="Proteomes" id="UP000440367">
    <property type="component" value="Unassembled WGS sequence"/>
</dbReference>
<dbReference type="Proteomes" id="UP000433483">
    <property type="component" value="Unassembled WGS sequence"/>
</dbReference>
<feature type="domain" description="Carbohydrate-binding" evidence="2">
    <location>
        <begin position="34"/>
        <end position="126"/>
    </location>
</feature>
<comment type="caution">
    <text evidence="4">The sequence shown here is derived from an EMBL/GenBank/DDBJ whole genome shotgun (WGS) entry which is preliminary data.</text>
</comment>
<name>A0A6A3KF23_9STRA</name>
<dbReference type="PANTHER" id="PTHR35532">
    <property type="entry name" value="SIMILAR TO POLYHYDROXYALKANOATE DEPOLYMERASE"/>
    <property type="match status" value="1"/>
</dbReference>
<dbReference type="InterPro" id="IPR010502">
    <property type="entry name" value="Carb-bd_dom_fam9"/>
</dbReference>
<evidence type="ECO:0000313" key="8">
    <source>
        <dbReference type="EMBL" id="KAE9222727.1"/>
    </source>
</evidence>
<dbReference type="Proteomes" id="UP000437068">
    <property type="component" value="Unassembled WGS sequence"/>
</dbReference>
<feature type="region of interest" description="Disordered" evidence="1">
    <location>
        <begin position="202"/>
        <end position="221"/>
    </location>
</feature>
<proteinExistence type="predicted"/>
<dbReference type="Proteomes" id="UP000440732">
    <property type="component" value="Unassembled WGS sequence"/>
</dbReference>
<evidence type="ECO:0000313" key="14">
    <source>
        <dbReference type="Proteomes" id="UP000440367"/>
    </source>
</evidence>
<dbReference type="EMBL" id="QXFW01000809">
    <property type="protein sequence ID" value="KAE9002524.1"/>
    <property type="molecule type" value="Genomic_DNA"/>
</dbReference>
<accession>A0A6A3KF23</accession>
<evidence type="ECO:0000313" key="13">
    <source>
        <dbReference type="Proteomes" id="UP000437068"/>
    </source>
</evidence>
<organism evidence="4 17">
    <name type="scientific">Phytophthora fragariae</name>
    <dbReference type="NCBI Taxonomy" id="53985"/>
    <lineage>
        <taxon>Eukaryota</taxon>
        <taxon>Sar</taxon>
        <taxon>Stramenopiles</taxon>
        <taxon>Oomycota</taxon>
        <taxon>Peronosporomycetes</taxon>
        <taxon>Peronosporales</taxon>
        <taxon>Peronosporaceae</taxon>
        <taxon>Phytophthora</taxon>
    </lineage>
</organism>
<dbReference type="Pfam" id="PF06452">
    <property type="entry name" value="CBM9_1"/>
    <property type="match status" value="1"/>
</dbReference>
<dbReference type="PANTHER" id="PTHR35532:SF5">
    <property type="entry name" value="CARBOHYDRATE-BINDING DOMAIN-CONTAINING PROTEIN"/>
    <property type="match status" value="1"/>
</dbReference>
<evidence type="ECO:0000313" key="7">
    <source>
        <dbReference type="EMBL" id="KAE9179804.1"/>
    </source>
</evidence>
<dbReference type="EMBL" id="QXGE01000810">
    <property type="protein sequence ID" value="KAE9303301.1"/>
    <property type="molecule type" value="Genomic_DNA"/>
</dbReference>
<evidence type="ECO:0000313" key="18">
    <source>
        <dbReference type="Proteomes" id="UP000476176"/>
    </source>
</evidence>
<dbReference type="Proteomes" id="UP000429523">
    <property type="component" value="Unassembled WGS sequence"/>
</dbReference>
<dbReference type="Proteomes" id="UP000460718">
    <property type="component" value="Unassembled WGS sequence"/>
</dbReference>
<dbReference type="AlphaFoldDB" id="A0A6A3KF23"/>
<dbReference type="EMBL" id="QXGC01002976">
    <property type="protein sequence ID" value="KAE9179804.1"/>
    <property type="molecule type" value="Genomic_DNA"/>
</dbReference>
<dbReference type="EMBL" id="QXGD01000283">
    <property type="protein sequence ID" value="KAE9244807.1"/>
    <property type="molecule type" value="Genomic_DNA"/>
</dbReference>
<dbReference type="Proteomes" id="UP000476176">
    <property type="component" value="Unassembled WGS sequence"/>
</dbReference>
<evidence type="ECO:0000313" key="11">
    <source>
        <dbReference type="Proteomes" id="UP000429523"/>
    </source>
</evidence>
<evidence type="ECO:0000313" key="4">
    <source>
        <dbReference type="EMBL" id="KAE9002524.1"/>
    </source>
</evidence>
<evidence type="ECO:0000256" key="1">
    <source>
        <dbReference type="SAM" id="MobiDB-lite"/>
    </source>
</evidence>
<evidence type="ECO:0000313" key="15">
    <source>
        <dbReference type="Proteomes" id="UP000440732"/>
    </source>
</evidence>